<comment type="caution">
    <text evidence="3">The sequence shown here is derived from an EMBL/GenBank/DDBJ whole genome shotgun (WGS) entry which is preliminary data.</text>
</comment>
<feature type="signal peptide" evidence="1">
    <location>
        <begin position="1"/>
        <end position="23"/>
    </location>
</feature>
<gene>
    <name evidence="3" type="ORF">P6N53_00910</name>
</gene>
<evidence type="ECO:0000256" key="1">
    <source>
        <dbReference type="SAM" id="SignalP"/>
    </source>
</evidence>
<dbReference type="RefSeq" id="WP_304540409.1">
    <property type="nucleotide sequence ID" value="NZ_JARPTC010000001.1"/>
</dbReference>
<reference evidence="3" key="2">
    <citation type="submission" date="2023-03" db="EMBL/GenBank/DDBJ databases">
        <authorList>
            <person name="Zhang Z."/>
        </authorList>
    </citation>
    <scope>NUCLEOTIDE SEQUENCE</scope>
    <source>
        <strain evidence="3">DSA</strain>
    </source>
</reference>
<name>A0AAW7Z742_9FIRM</name>
<proteinExistence type="predicted"/>
<keyword evidence="4" id="KW-1185">Reference proteome</keyword>
<sequence length="302" mass="32932">MRKLITVLMICCFVLGLTTGALAEQVDVYDQNKDLVKSVVFIEGRSEYFVNGQTPGVKMDVAPYIAQDRTFVPVRYLGNALGVANEHIYWDSTTNKAKLVLGNNSTELTIGQKQIVVNGLSLGIDVAPELQSGRTFLPARFVAEALGYQVDFVDGLVVCYPKGMEKPDLSAVKQYLGQQVPQGETYNLNGYTVPKNPETEILISNSKINNVEIKLGIIVNGYVNGVLMHNRDVAKQCDEAEQILASKLGANLAKQVVDVARTKTTQKVRLEKDFTGPNGEVVQITSGWGDTTTGITVWSKGA</sequence>
<dbReference type="Pfam" id="PF07833">
    <property type="entry name" value="Cu_amine_oxidN1"/>
    <property type="match status" value="1"/>
</dbReference>
<protein>
    <submittedName>
        <fullName evidence="3">Copper amine oxidase N-terminal domain-containing protein</fullName>
    </submittedName>
</protein>
<evidence type="ECO:0000313" key="3">
    <source>
        <dbReference type="EMBL" id="MDO7785792.1"/>
    </source>
</evidence>
<dbReference type="SUPFAM" id="SSF55383">
    <property type="entry name" value="Copper amine oxidase, domain N"/>
    <property type="match status" value="2"/>
</dbReference>
<organism evidence="3 4">
    <name type="scientific">Desulforamulus aquiferis</name>
    <dbReference type="NCBI Taxonomy" id="1397668"/>
    <lineage>
        <taxon>Bacteria</taxon>
        <taxon>Bacillati</taxon>
        <taxon>Bacillota</taxon>
        <taxon>Clostridia</taxon>
        <taxon>Eubacteriales</taxon>
        <taxon>Peptococcaceae</taxon>
        <taxon>Desulforamulus</taxon>
    </lineage>
</organism>
<dbReference type="InterPro" id="IPR012854">
    <property type="entry name" value="Cu_amine_oxidase-like_N"/>
</dbReference>
<accession>A0AAW7Z742</accession>
<dbReference type="Gene3D" id="3.30.457.10">
    <property type="entry name" value="Copper amine oxidase-like, N-terminal domain"/>
    <property type="match status" value="2"/>
</dbReference>
<reference evidence="3" key="1">
    <citation type="journal article" date="2023" name="J. Hazard. Mater.">
        <title>Anaerobic biodegradation of pyrene and benzo[a]pyrene by a new sulfate-reducing Desulforamulus aquiferis strain DSA.</title>
        <authorList>
            <person name="Zhang Z."/>
            <person name="Sun J."/>
            <person name="Gong X."/>
            <person name="Wang C."/>
            <person name="Wang H."/>
        </authorList>
    </citation>
    <scope>NUCLEOTIDE SEQUENCE</scope>
    <source>
        <strain evidence="3">DSA</strain>
    </source>
</reference>
<keyword evidence="1" id="KW-0732">Signal</keyword>
<evidence type="ECO:0000313" key="4">
    <source>
        <dbReference type="Proteomes" id="UP001172911"/>
    </source>
</evidence>
<evidence type="ECO:0000259" key="2">
    <source>
        <dbReference type="Pfam" id="PF07833"/>
    </source>
</evidence>
<dbReference type="EMBL" id="JARPTC010000001">
    <property type="protein sequence ID" value="MDO7785792.1"/>
    <property type="molecule type" value="Genomic_DNA"/>
</dbReference>
<dbReference type="AlphaFoldDB" id="A0AAW7Z742"/>
<feature type="chain" id="PRO_5043364526" evidence="1">
    <location>
        <begin position="24"/>
        <end position="302"/>
    </location>
</feature>
<dbReference type="InterPro" id="IPR036582">
    <property type="entry name" value="Mao_N_sf"/>
</dbReference>
<feature type="domain" description="Copper amine oxidase-like N-terminal" evidence="2">
    <location>
        <begin position="50"/>
        <end position="152"/>
    </location>
</feature>
<dbReference type="Proteomes" id="UP001172911">
    <property type="component" value="Unassembled WGS sequence"/>
</dbReference>